<dbReference type="Pfam" id="PF13853">
    <property type="entry name" value="7tm_4"/>
    <property type="match status" value="1"/>
</dbReference>
<comment type="subcellular location">
    <subcellularLocation>
        <location evidence="2 13">Cell membrane</location>
        <topology evidence="2 13">Multi-pass membrane protein</topology>
    </subcellularLocation>
</comment>
<evidence type="ECO:0000256" key="6">
    <source>
        <dbReference type="ARBA" id="ARBA00022725"/>
    </source>
</evidence>
<dbReference type="GO" id="GO:0005886">
    <property type="term" value="C:plasma membrane"/>
    <property type="evidence" value="ECO:0007669"/>
    <property type="project" value="UniProtKB-SubCell"/>
</dbReference>
<evidence type="ECO:0000256" key="5">
    <source>
        <dbReference type="ARBA" id="ARBA00022692"/>
    </source>
</evidence>
<evidence type="ECO:0000256" key="2">
    <source>
        <dbReference type="ARBA" id="ARBA00004651"/>
    </source>
</evidence>
<dbReference type="PROSITE" id="PS50262">
    <property type="entry name" value="G_PROTEIN_RECEP_F1_2"/>
    <property type="match status" value="1"/>
</dbReference>
<dbReference type="GO" id="GO:0004930">
    <property type="term" value="F:G protein-coupled receptor activity"/>
    <property type="evidence" value="ECO:0007669"/>
    <property type="project" value="UniProtKB-KW"/>
</dbReference>
<feature type="transmembrane region" description="Helical" evidence="13">
    <location>
        <begin position="265"/>
        <end position="286"/>
    </location>
</feature>
<name>A0A8C5SDX6_LATLA</name>
<keyword evidence="9 13" id="KW-0472">Membrane</keyword>
<dbReference type="Ensembl" id="ENSLLTT00000016749.1">
    <property type="protein sequence ID" value="ENSLLTP00000016135.1"/>
    <property type="gene ID" value="ENSLLTG00000012342.1"/>
</dbReference>
<dbReference type="InterPro" id="IPR050516">
    <property type="entry name" value="Olfactory_GPCR"/>
</dbReference>
<dbReference type="GO" id="GO:0004984">
    <property type="term" value="F:olfactory receptor activity"/>
    <property type="evidence" value="ECO:0007669"/>
    <property type="project" value="InterPro"/>
</dbReference>
<keyword evidence="16" id="KW-1185">Reference proteome</keyword>
<accession>A0A8C5SDX6</accession>
<evidence type="ECO:0000256" key="1">
    <source>
        <dbReference type="ARBA" id="ARBA00002936"/>
    </source>
</evidence>
<dbReference type="InterPro" id="IPR017452">
    <property type="entry name" value="GPCR_Rhodpsn_7TM"/>
</dbReference>
<evidence type="ECO:0000256" key="10">
    <source>
        <dbReference type="ARBA" id="ARBA00023170"/>
    </source>
</evidence>
<keyword evidence="6 13" id="KW-0552">Olfaction</keyword>
<evidence type="ECO:0000256" key="9">
    <source>
        <dbReference type="ARBA" id="ARBA00023136"/>
    </source>
</evidence>
<dbReference type="FunFam" id="1.20.1070.10:FF:000037">
    <property type="entry name" value="Olfactory receptor"/>
    <property type="match status" value="1"/>
</dbReference>
<keyword evidence="8 12" id="KW-0297">G-protein coupled receptor</keyword>
<keyword evidence="3 13" id="KW-1003">Cell membrane</keyword>
<comment type="similarity">
    <text evidence="12">Belongs to the G-protein coupled receptor 1 family.</text>
</comment>
<evidence type="ECO:0000256" key="11">
    <source>
        <dbReference type="ARBA" id="ARBA00023224"/>
    </source>
</evidence>
<dbReference type="CDD" id="cd15227">
    <property type="entry name" value="7tmA_OR14-like"/>
    <property type="match status" value="1"/>
</dbReference>
<feature type="transmembrane region" description="Helical" evidence="13">
    <location>
        <begin position="298"/>
        <end position="317"/>
    </location>
</feature>
<dbReference type="PRINTS" id="PR00245">
    <property type="entry name" value="OLFACTORYR"/>
</dbReference>
<keyword evidence="11 12" id="KW-0807">Transducer</keyword>
<dbReference type="AlphaFoldDB" id="A0A8C5SDX6"/>
<keyword evidence="10 12" id="KW-0675">Receptor</keyword>
<evidence type="ECO:0000256" key="13">
    <source>
        <dbReference type="RuleBase" id="RU363047"/>
    </source>
</evidence>
<reference evidence="15" key="1">
    <citation type="submission" date="2025-08" db="UniProtKB">
        <authorList>
            <consortium name="Ensembl"/>
        </authorList>
    </citation>
    <scope>IDENTIFICATION</scope>
</reference>
<evidence type="ECO:0000256" key="12">
    <source>
        <dbReference type="RuleBase" id="RU000688"/>
    </source>
</evidence>
<feature type="domain" description="G-protein coupled receptors family 1 profile" evidence="14">
    <location>
        <begin position="67"/>
        <end position="315"/>
    </location>
</feature>
<organism evidence="15 16">
    <name type="scientific">Laticauda laticaudata</name>
    <name type="common">Blue-ringed sea krait</name>
    <name type="synonym">Blue-lipped sea krait</name>
    <dbReference type="NCBI Taxonomy" id="8630"/>
    <lineage>
        <taxon>Eukaryota</taxon>
        <taxon>Metazoa</taxon>
        <taxon>Chordata</taxon>
        <taxon>Craniata</taxon>
        <taxon>Vertebrata</taxon>
        <taxon>Euteleostomi</taxon>
        <taxon>Lepidosauria</taxon>
        <taxon>Squamata</taxon>
        <taxon>Bifurcata</taxon>
        <taxon>Unidentata</taxon>
        <taxon>Episquamata</taxon>
        <taxon>Toxicofera</taxon>
        <taxon>Serpentes</taxon>
        <taxon>Colubroidea</taxon>
        <taxon>Elapidae</taxon>
        <taxon>Laticaudinae</taxon>
        <taxon>Laticauda</taxon>
    </lineage>
</organism>
<dbReference type="InterPro" id="IPR000725">
    <property type="entry name" value="Olfact_rcpt"/>
</dbReference>
<dbReference type="Gene3D" id="1.20.1070.10">
    <property type="entry name" value="Rhodopsin 7-helix transmembrane proteins"/>
    <property type="match status" value="1"/>
</dbReference>
<feature type="transmembrane region" description="Helical" evidence="13">
    <location>
        <begin position="51"/>
        <end position="77"/>
    </location>
</feature>
<evidence type="ECO:0000256" key="3">
    <source>
        <dbReference type="ARBA" id="ARBA00022475"/>
    </source>
</evidence>
<keyword evidence="5 12" id="KW-0812">Transmembrane</keyword>
<dbReference type="PANTHER" id="PTHR26452">
    <property type="entry name" value="OLFACTORY RECEPTOR"/>
    <property type="match status" value="1"/>
</dbReference>
<evidence type="ECO:0000256" key="8">
    <source>
        <dbReference type="ARBA" id="ARBA00023040"/>
    </source>
</evidence>
<dbReference type="GeneTree" id="ENSGT01050000244828"/>
<sequence>MKVEMKIWEISEKRILTHNGVKEKGCHIMSNTTNILNFVLAGFSENQEAQILYSIVFLVTYLCVLVGNLLIIFLILFNHYLHTPMYFFLISLAIGDLGVTSAIIPKSIVNAFMNSKLILYYECMIQLFFYVSFLSSNLFFLTIMAYDRYIAICHPLHFASIMKWSTCFQMAGGAWVVGFLHSALHTGNIFSMPFCSNIINQFFCEVPQLIKLFCSDSYLSETWVLVFSSCLGVGCLSFILLTYVQIFTTVMSMPSVEKKEKAFSTCIPHLFVVSLFIGSSLLAHLILPAKSPSRVDQIFTTLYTMVPSLMNPIIYSMRNKDVKTAFLKLLG</sequence>
<protein>
    <recommendedName>
        <fullName evidence="13">Olfactory receptor</fullName>
    </recommendedName>
</protein>
<keyword evidence="4 13" id="KW-0716">Sensory transduction</keyword>
<feature type="transmembrane region" description="Helical" evidence="13">
    <location>
        <begin position="84"/>
        <end position="104"/>
    </location>
</feature>
<evidence type="ECO:0000313" key="16">
    <source>
        <dbReference type="Proteomes" id="UP000694406"/>
    </source>
</evidence>
<feature type="transmembrane region" description="Helical" evidence="13">
    <location>
        <begin position="223"/>
        <end position="244"/>
    </location>
</feature>
<evidence type="ECO:0000256" key="7">
    <source>
        <dbReference type="ARBA" id="ARBA00022989"/>
    </source>
</evidence>
<comment type="function">
    <text evidence="1">Odorant receptor.</text>
</comment>
<dbReference type="InterPro" id="IPR000276">
    <property type="entry name" value="GPCR_Rhodpsn"/>
</dbReference>
<dbReference type="SUPFAM" id="SSF81321">
    <property type="entry name" value="Family A G protein-coupled receptor-like"/>
    <property type="match status" value="1"/>
</dbReference>
<dbReference type="PRINTS" id="PR00237">
    <property type="entry name" value="GPCRRHODOPSN"/>
</dbReference>
<reference evidence="15" key="2">
    <citation type="submission" date="2025-09" db="UniProtKB">
        <authorList>
            <consortium name="Ensembl"/>
        </authorList>
    </citation>
    <scope>IDENTIFICATION</scope>
</reference>
<evidence type="ECO:0000313" key="15">
    <source>
        <dbReference type="Ensembl" id="ENSLLTP00000016135.1"/>
    </source>
</evidence>
<keyword evidence="7 13" id="KW-1133">Transmembrane helix</keyword>
<dbReference type="PROSITE" id="PS00237">
    <property type="entry name" value="G_PROTEIN_RECEP_F1_1"/>
    <property type="match status" value="1"/>
</dbReference>
<dbReference type="Proteomes" id="UP000694406">
    <property type="component" value="Unplaced"/>
</dbReference>
<evidence type="ECO:0000259" key="14">
    <source>
        <dbReference type="PROSITE" id="PS50262"/>
    </source>
</evidence>
<proteinExistence type="inferred from homology"/>
<feature type="transmembrane region" description="Helical" evidence="13">
    <location>
        <begin position="124"/>
        <end position="146"/>
    </location>
</feature>
<evidence type="ECO:0000256" key="4">
    <source>
        <dbReference type="ARBA" id="ARBA00022606"/>
    </source>
</evidence>